<dbReference type="PANTHER" id="PTHR35011">
    <property type="entry name" value="2,3-DIKETO-L-GULONATE TRAP TRANSPORTER SMALL PERMEASE PROTEIN YIAM"/>
    <property type="match status" value="1"/>
</dbReference>
<comment type="subcellular location">
    <subcellularLocation>
        <location evidence="1 9">Cell inner membrane</location>
        <topology evidence="1 9">Multi-pass membrane protein</topology>
    </subcellularLocation>
</comment>
<evidence type="ECO:0000256" key="2">
    <source>
        <dbReference type="ARBA" id="ARBA00022448"/>
    </source>
</evidence>
<feature type="transmembrane region" description="Helical" evidence="9">
    <location>
        <begin position="92"/>
        <end position="112"/>
    </location>
</feature>
<dbReference type="EMBL" id="JAVDXQ010000002">
    <property type="protein sequence ID" value="MDR7296084.1"/>
    <property type="molecule type" value="Genomic_DNA"/>
</dbReference>
<evidence type="ECO:0000256" key="5">
    <source>
        <dbReference type="ARBA" id="ARBA00022692"/>
    </source>
</evidence>
<dbReference type="RefSeq" id="WP_056873736.1">
    <property type="nucleotide sequence ID" value="NZ_JAVDXQ010000002.1"/>
</dbReference>
<keyword evidence="2 9" id="KW-0813">Transport</keyword>
<proteinExistence type="inferred from homology"/>
<name>A0ABU1Z633_9BURK</name>
<accession>A0ABU1Z633</accession>
<dbReference type="InterPro" id="IPR007387">
    <property type="entry name" value="TRAP_DctQ"/>
</dbReference>
<evidence type="ECO:0000259" key="10">
    <source>
        <dbReference type="Pfam" id="PF04290"/>
    </source>
</evidence>
<comment type="function">
    <text evidence="9">Part of the tripartite ATP-independent periplasmic (TRAP) transport system.</text>
</comment>
<keyword evidence="3" id="KW-1003">Cell membrane</keyword>
<keyword evidence="5 9" id="KW-0812">Transmembrane</keyword>
<organism evidence="11 12">
    <name type="scientific">Pelomonas aquatica</name>
    <dbReference type="NCBI Taxonomy" id="431058"/>
    <lineage>
        <taxon>Bacteria</taxon>
        <taxon>Pseudomonadati</taxon>
        <taxon>Pseudomonadota</taxon>
        <taxon>Betaproteobacteria</taxon>
        <taxon>Burkholderiales</taxon>
        <taxon>Sphaerotilaceae</taxon>
        <taxon>Roseateles</taxon>
    </lineage>
</organism>
<keyword evidence="6 9" id="KW-1133">Transmembrane helix</keyword>
<sequence>MTAYTKLCAALSRWSLRAAVLGLVVLVVCVQWQVIGRYLFNDSPTWTEPVALLLVLYITALAVAVGVRDAGHLGMESLVVLLPQAAQRVAEALIHACVLAFAVLMAYAGWEWLTLKWAEPKPMLGVPEGLDYLPLVISGALIVLFCIEHLIALWRGQTVEEAGI</sequence>
<dbReference type="Pfam" id="PF04290">
    <property type="entry name" value="DctQ"/>
    <property type="match status" value="1"/>
</dbReference>
<evidence type="ECO:0000313" key="12">
    <source>
        <dbReference type="Proteomes" id="UP001180536"/>
    </source>
</evidence>
<evidence type="ECO:0000256" key="1">
    <source>
        <dbReference type="ARBA" id="ARBA00004429"/>
    </source>
</evidence>
<evidence type="ECO:0000256" key="3">
    <source>
        <dbReference type="ARBA" id="ARBA00022475"/>
    </source>
</evidence>
<gene>
    <name evidence="11" type="ORF">J2X16_001423</name>
</gene>
<comment type="caution">
    <text evidence="11">The sequence shown here is derived from an EMBL/GenBank/DDBJ whole genome shotgun (WGS) entry which is preliminary data.</text>
</comment>
<feature type="transmembrane region" description="Helical" evidence="9">
    <location>
        <begin position="52"/>
        <end position="71"/>
    </location>
</feature>
<reference evidence="11 12" key="1">
    <citation type="submission" date="2023-07" db="EMBL/GenBank/DDBJ databases">
        <title>Sorghum-associated microbial communities from plants grown in Nebraska, USA.</title>
        <authorList>
            <person name="Schachtman D."/>
        </authorList>
    </citation>
    <scope>NUCLEOTIDE SEQUENCE [LARGE SCALE GENOMIC DNA]</scope>
    <source>
        <strain evidence="11 12">BE310</strain>
    </source>
</reference>
<evidence type="ECO:0000313" key="11">
    <source>
        <dbReference type="EMBL" id="MDR7296084.1"/>
    </source>
</evidence>
<evidence type="ECO:0000256" key="7">
    <source>
        <dbReference type="ARBA" id="ARBA00023136"/>
    </source>
</evidence>
<comment type="similarity">
    <text evidence="8 9">Belongs to the TRAP transporter small permease family.</text>
</comment>
<dbReference type="Proteomes" id="UP001180536">
    <property type="component" value="Unassembled WGS sequence"/>
</dbReference>
<protein>
    <recommendedName>
        <fullName evidence="9">TRAP transporter small permease protein</fullName>
    </recommendedName>
</protein>
<dbReference type="PANTHER" id="PTHR35011:SF11">
    <property type="entry name" value="TRAP TRANSPORTER SMALL PERMEASE PROTEIN"/>
    <property type="match status" value="1"/>
</dbReference>
<keyword evidence="4 9" id="KW-0997">Cell inner membrane</keyword>
<comment type="subunit">
    <text evidence="9">The complex comprises the extracytoplasmic solute receptor protein and the two transmembrane proteins.</text>
</comment>
<feature type="transmembrane region" description="Helical" evidence="9">
    <location>
        <begin position="20"/>
        <end position="40"/>
    </location>
</feature>
<evidence type="ECO:0000256" key="6">
    <source>
        <dbReference type="ARBA" id="ARBA00022989"/>
    </source>
</evidence>
<evidence type="ECO:0000256" key="4">
    <source>
        <dbReference type="ARBA" id="ARBA00022519"/>
    </source>
</evidence>
<evidence type="ECO:0000256" key="8">
    <source>
        <dbReference type="ARBA" id="ARBA00038436"/>
    </source>
</evidence>
<dbReference type="InterPro" id="IPR055348">
    <property type="entry name" value="DctQ"/>
</dbReference>
<feature type="domain" description="Tripartite ATP-independent periplasmic transporters DctQ component" evidence="10">
    <location>
        <begin position="26"/>
        <end position="155"/>
    </location>
</feature>
<keyword evidence="12" id="KW-1185">Reference proteome</keyword>
<keyword evidence="7 9" id="KW-0472">Membrane</keyword>
<evidence type="ECO:0000256" key="9">
    <source>
        <dbReference type="RuleBase" id="RU369079"/>
    </source>
</evidence>
<feature type="transmembrane region" description="Helical" evidence="9">
    <location>
        <begin position="132"/>
        <end position="154"/>
    </location>
</feature>